<dbReference type="GO" id="GO:0006508">
    <property type="term" value="P:proteolysis"/>
    <property type="evidence" value="ECO:0007669"/>
    <property type="project" value="UniProtKB-KW"/>
</dbReference>
<sequence>MGARGCLGPLLLLLPLPSAWAWLQPSIIGGHEAKPHSRPYMVSLQFGGVHACGAALLHRRWVLTAAHCLARGTLANGRVVVGLHSLRDRGAATQTFPIRAACPHPGYDRGTMENDLLLLQLEGTVTLGRTRRPIGLAGRGPAAGATCSLAGWGLRGRGGLSPTLQELEVKVMDPRMCNNSRFWDGGIAPTMICFQGQPRGSAPAKGDSGGPLVCGERAAVAGVMSFSGPDVTDPFKPPVATSTVRYKKWIQKTLRRGCKSPQPPETEHPFLFTQVGF</sequence>
<keyword evidence="2 5" id="KW-0378">Hydrolase</keyword>
<dbReference type="Proteomes" id="UP000504627">
    <property type="component" value="Unplaced"/>
</dbReference>
<keyword evidence="4" id="KW-1015">Disulfide bond</keyword>
<evidence type="ECO:0000259" key="7">
    <source>
        <dbReference type="PROSITE" id="PS50240"/>
    </source>
</evidence>
<evidence type="ECO:0000256" key="1">
    <source>
        <dbReference type="ARBA" id="ARBA00022670"/>
    </source>
</evidence>
<protein>
    <submittedName>
        <fullName evidence="9">LOW QUALITY PROTEIN: granzyme M-like</fullName>
    </submittedName>
</protein>
<dbReference type="InterPro" id="IPR001314">
    <property type="entry name" value="Peptidase_S1A"/>
</dbReference>
<keyword evidence="1 5" id="KW-0645">Protease</keyword>
<dbReference type="PRINTS" id="PR00722">
    <property type="entry name" value="CHYMOTRYPSIN"/>
</dbReference>
<organism evidence="8 9">
    <name type="scientific">Pipra filicauda</name>
    <name type="common">Wire-tailed manakin</name>
    <dbReference type="NCBI Taxonomy" id="649802"/>
    <lineage>
        <taxon>Eukaryota</taxon>
        <taxon>Metazoa</taxon>
        <taxon>Chordata</taxon>
        <taxon>Craniata</taxon>
        <taxon>Vertebrata</taxon>
        <taxon>Euteleostomi</taxon>
        <taxon>Archelosauria</taxon>
        <taxon>Archosauria</taxon>
        <taxon>Dinosauria</taxon>
        <taxon>Saurischia</taxon>
        <taxon>Theropoda</taxon>
        <taxon>Coelurosauria</taxon>
        <taxon>Aves</taxon>
        <taxon>Neognathae</taxon>
        <taxon>Neoaves</taxon>
        <taxon>Telluraves</taxon>
        <taxon>Australaves</taxon>
        <taxon>Passeriformes</taxon>
        <taxon>Pipridae</taxon>
        <taxon>Pipra</taxon>
    </lineage>
</organism>
<evidence type="ECO:0000256" key="5">
    <source>
        <dbReference type="RuleBase" id="RU363034"/>
    </source>
</evidence>
<dbReference type="InParanoid" id="A0A6J2HGX4"/>
<feature type="chain" id="PRO_5030157095" evidence="6">
    <location>
        <begin position="22"/>
        <end position="277"/>
    </location>
</feature>
<evidence type="ECO:0000313" key="9">
    <source>
        <dbReference type="RefSeq" id="XP_027586837.2"/>
    </source>
</evidence>
<feature type="signal peptide" evidence="6">
    <location>
        <begin position="1"/>
        <end position="21"/>
    </location>
</feature>
<keyword evidence="3 5" id="KW-0720">Serine protease</keyword>
<keyword evidence="8" id="KW-1185">Reference proteome</keyword>
<dbReference type="PROSITE" id="PS50240">
    <property type="entry name" value="TRYPSIN_DOM"/>
    <property type="match status" value="1"/>
</dbReference>
<dbReference type="RefSeq" id="XP_027586837.2">
    <property type="nucleotide sequence ID" value="XM_027731036.2"/>
</dbReference>
<dbReference type="SMART" id="SM00020">
    <property type="entry name" value="Tryp_SPc"/>
    <property type="match status" value="1"/>
</dbReference>
<accession>A0A6J2HGX4</accession>
<evidence type="ECO:0000256" key="6">
    <source>
        <dbReference type="SAM" id="SignalP"/>
    </source>
</evidence>
<dbReference type="GO" id="GO:0004252">
    <property type="term" value="F:serine-type endopeptidase activity"/>
    <property type="evidence" value="ECO:0007669"/>
    <property type="project" value="InterPro"/>
</dbReference>
<dbReference type="FunFam" id="2.40.10.10:FF:000005">
    <property type="entry name" value="Serine protease 37"/>
    <property type="match status" value="1"/>
</dbReference>
<dbReference type="PROSITE" id="PS00134">
    <property type="entry name" value="TRYPSIN_HIS"/>
    <property type="match status" value="1"/>
</dbReference>
<dbReference type="GeneID" id="113993134"/>
<dbReference type="InterPro" id="IPR009003">
    <property type="entry name" value="Peptidase_S1_PA"/>
</dbReference>
<evidence type="ECO:0000313" key="8">
    <source>
        <dbReference type="Proteomes" id="UP000504627"/>
    </source>
</evidence>
<dbReference type="AlphaFoldDB" id="A0A6J2HGX4"/>
<dbReference type="InterPro" id="IPR018114">
    <property type="entry name" value="TRYPSIN_HIS"/>
</dbReference>
<gene>
    <name evidence="9" type="primary">LOC113993134</name>
</gene>
<dbReference type="PANTHER" id="PTHR24271:SF51">
    <property type="entry name" value="GRANZYME M"/>
    <property type="match status" value="1"/>
</dbReference>
<evidence type="ECO:0000256" key="3">
    <source>
        <dbReference type="ARBA" id="ARBA00022825"/>
    </source>
</evidence>
<dbReference type="PROSITE" id="PS00135">
    <property type="entry name" value="TRYPSIN_SER"/>
    <property type="match status" value="1"/>
</dbReference>
<dbReference type="SUPFAM" id="SSF50494">
    <property type="entry name" value="Trypsin-like serine proteases"/>
    <property type="match status" value="1"/>
</dbReference>
<reference evidence="9" key="1">
    <citation type="submission" date="2025-08" db="UniProtKB">
        <authorList>
            <consortium name="RefSeq"/>
        </authorList>
    </citation>
    <scope>IDENTIFICATION</scope>
    <source>
        <tissue evidence="9">Muscle</tissue>
    </source>
</reference>
<evidence type="ECO:0000256" key="2">
    <source>
        <dbReference type="ARBA" id="ARBA00022801"/>
    </source>
</evidence>
<dbReference type="CDD" id="cd00190">
    <property type="entry name" value="Tryp_SPc"/>
    <property type="match status" value="1"/>
</dbReference>
<dbReference type="InterPro" id="IPR043504">
    <property type="entry name" value="Peptidase_S1_PA_chymotrypsin"/>
</dbReference>
<dbReference type="PANTHER" id="PTHR24271">
    <property type="entry name" value="KALLIKREIN-RELATED"/>
    <property type="match status" value="1"/>
</dbReference>
<proteinExistence type="predicted"/>
<name>A0A6J2HGX4_9PASS</name>
<evidence type="ECO:0000256" key="4">
    <source>
        <dbReference type="ARBA" id="ARBA00023157"/>
    </source>
</evidence>
<dbReference type="Gene3D" id="2.40.10.10">
    <property type="entry name" value="Trypsin-like serine proteases"/>
    <property type="match status" value="1"/>
</dbReference>
<dbReference type="InterPro" id="IPR033116">
    <property type="entry name" value="TRYPSIN_SER"/>
</dbReference>
<feature type="domain" description="Peptidase S1" evidence="7">
    <location>
        <begin position="27"/>
        <end position="255"/>
    </location>
</feature>
<dbReference type="InterPro" id="IPR001254">
    <property type="entry name" value="Trypsin_dom"/>
</dbReference>
<keyword evidence="6" id="KW-0732">Signal</keyword>
<dbReference type="Pfam" id="PF00089">
    <property type="entry name" value="Trypsin"/>
    <property type="match status" value="1"/>
</dbReference>